<sequence length="259" mass="26751">MHDDSIGRRGWIKLVGGAAGAGAALVVARQAGAAPPAAGKGMQAVPWPYAPLDPDATAERAFKGYLEGHCMYGAFDALAGQVADKLGAPYTSFPTRMFTYGAGGVAGWATLCGALNGAAAAFQLLSAKPEPLVDALFRQYEQAALPDWVPASAKFPNVKSVAGSPLCHASISAWCKASGKKAYSPERKERCGVLTASVARHAAIILNAQHAGKAFPVLEDKATAECASCHEKGGTLENTRAKMACGGCHFNLGTKHPAI</sequence>
<protein>
    <submittedName>
        <fullName evidence="1">Split soret cytochrome c</fullName>
    </submittedName>
</protein>
<dbReference type="InterPro" id="IPR010181">
    <property type="entry name" value="CGCAxxGCC_motif"/>
</dbReference>
<dbReference type="EMBL" id="CP001359">
    <property type="protein sequence ID" value="ACL63699.1"/>
    <property type="molecule type" value="Genomic_DNA"/>
</dbReference>
<dbReference type="HOGENOM" id="CLU_063015_0_0_7"/>
<keyword evidence="2" id="KW-1185">Reference proteome</keyword>
<dbReference type="Pfam" id="PF09719">
    <property type="entry name" value="C_GCAxxG_C_C"/>
    <property type="match status" value="1"/>
</dbReference>
<proteinExistence type="predicted"/>
<gene>
    <name evidence="1" type="ordered locus">A2cp1_0340</name>
</gene>
<dbReference type="RefSeq" id="WP_012631754.1">
    <property type="nucleotide sequence ID" value="NC_011891.1"/>
</dbReference>
<dbReference type="KEGG" id="acp:A2cp1_0340"/>
<dbReference type="InterPro" id="IPR006311">
    <property type="entry name" value="TAT_signal"/>
</dbReference>
<accession>B8J9Z6</accession>
<dbReference type="PROSITE" id="PS51318">
    <property type="entry name" value="TAT"/>
    <property type="match status" value="1"/>
</dbReference>
<organism evidence="1 2">
    <name type="scientific">Anaeromyxobacter dehalogenans (strain ATCC BAA-258 / DSM 21875 / 2CP-1)</name>
    <dbReference type="NCBI Taxonomy" id="455488"/>
    <lineage>
        <taxon>Bacteria</taxon>
        <taxon>Pseudomonadati</taxon>
        <taxon>Myxococcota</taxon>
        <taxon>Myxococcia</taxon>
        <taxon>Myxococcales</taxon>
        <taxon>Cystobacterineae</taxon>
        <taxon>Anaeromyxobacteraceae</taxon>
        <taxon>Anaeromyxobacter</taxon>
    </lineage>
</organism>
<dbReference type="AlphaFoldDB" id="B8J9Z6"/>
<dbReference type="Proteomes" id="UP000007089">
    <property type="component" value="Chromosome"/>
</dbReference>
<name>B8J9Z6_ANAD2</name>
<evidence type="ECO:0000313" key="2">
    <source>
        <dbReference type="Proteomes" id="UP000007089"/>
    </source>
</evidence>
<dbReference type="InterPro" id="IPR036280">
    <property type="entry name" value="Multihaem_cyt_sf"/>
</dbReference>
<evidence type="ECO:0000313" key="1">
    <source>
        <dbReference type="EMBL" id="ACL63699.1"/>
    </source>
</evidence>
<reference evidence="1" key="1">
    <citation type="submission" date="2009-01" db="EMBL/GenBank/DDBJ databases">
        <title>Complete sequence of Anaeromyxobacter dehalogenans 2CP-1.</title>
        <authorList>
            <consortium name="US DOE Joint Genome Institute"/>
            <person name="Lucas S."/>
            <person name="Copeland A."/>
            <person name="Lapidus A."/>
            <person name="Glavina del Rio T."/>
            <person name="Dalin E."/>
            <person name="Tice H."/>
            <person name="Bruce D."/>
            <person name="Goodwin L."/>
            <person name="Pitluck S."/>
            <person name="Saunders E."/>
            <person name="Brettin T."/>
            <person name="Detter J.C."/>
            <person name="Han C."/>
            <person name="Larimer F."/>
            <person name="Land M."/>
            <person name="Hauser L."/>
            <person name="Kyrpides N."/>
            <person name="Ovchinnikova G."/>
            <person name="Beliaev A.S."/>
            <person name="Richardson P."/>
        </authorList>
    </citation>
    <scope>NUCLEOTIDE SEQUENCE</scope>
    <source>
        <strain evidence="1">2CP-1</strain>
    </source>
</reference>
<dbReference type="SUPFAM" id="SSF48695">
    <property type="entry name" value="Multiheme cytochromes"/>
    <property type="match status" value="1"/>
</dbReference>